<proteinExistence type="inferred from homology"/>
<name>A0A1V4I6S5_9FIRM</name>
<dbReference type="SUPFAM" id="SSF117457">
    <property type="entry name" value="FumA C-terminal domain-like"/>
    <property type="match status" value="1"/>
</dbReference>
<dbReference type="Proteomes" id="UP000190140">
    <property type="component" value="Unassembled WGS sequence"/>
</dbReference>
<reference evidence="4 5" key="1">
    <citation type="submission" date="2017-03" db="EMBL/GenBank/DDBJ databases">
        <title>Genome sequence of Clostridium thermoalcaliphilum DSM 7309.</title>
        <authorList>
            <person name="Poehlein A."/>
            <person name="Daniel R."/>
        </authorList>
    </citation>
    <scope>NUCLEOTIDE SEQUENCE [LARGE SCALE GENOMIC DNA]</scope>
    <source>
        <strain evidence="4 5">DSM 7309</strain>
    </source>
</reference>
<dbReference type="Gene3D" id="3.20.130.10">
    <property type="entry name" value="Fe-S hydro-lyase, tartrate dehydratase beta-type, catalytic domain"/>
    <property type="match status" value="1"/>
</dbReference>
<feature type="domain" description="Fe-S hydro-lyase tartrate dehydratase beta-type catalytic" evidence="3">
    <location>
        <begin position="8"/>
        <end position="177"/>
    </location>
</feature>
<dbReference type="PANTHER" id="PTHR43351">
    <property type="entry name" value="L(+)-TARTRATE DEHYDRATASE SUBUNIT BETA"/>
    <property type="match status" value="1"/>
</dbReference>
<dbReference type="NCBIfam" id="NF005310">
    <property type="entry name" value="PRK06842.1"/>
    <property type="match status" value="1"/>
</dbReference>
<comment type="similarity">
    <text evidence="1">Belongs to the class-I fumarase family.</text>
</comment>
<dbReference type="AlphaFoldDB" id="A0A1V4I6S5"/>
<protein>
    <submittedName>
        <fullName evidence="4">Fumarate hydratase class I, anaerobic</fullName>
        <ecNumber evidence="4">4.2.1.2</ecNumber>
    </submittedName>
</protein>
<evidence type="ECO:0000256" key="1">
    <source>
        <dbReference type="ARBA" id="ARBA00008876"/>
    </source>
</evidence>
<evidence type="ECO:0000313" key="5">
    <source>
        <dbReference type="Proteomes" id="UP000190140"/>
    </source>
</evidence>
<comment type="caution">
    <text evidence="4">The sequence shown here is derived from an EMBL/GenBank/DDBJ whole genome shotgun (WGS) entry which is preliminary data.</text>
</comment>
<keyword evidence="2 4" id="KW-0456">Lyase</keyword>
<sequence>MKDIKVITTPLTQDKVEKLKSGDIVHITGTIYTARDAAHKRLVEAINKKENLPFELKDSVIYYVGPTPNRPGKVIGSAGPTTSYRMDDLTVPLLNLGLKGMIGKGNRSENVIDEMKKTKAVYFAAIGGAGAFISSSIKESKVVAYDDLGSEAIRELKVENFPAIVVIDSKGNNLYQTERQKYEKK</sequence>
<dbReference type="GO" id="GO:0004333">
    <property type="term" value="F:fumarate hydratase activity"/>
    <property type="evidence" value="ECO:0007669"/>
    <property type="project" value="UniProtKB-EC"/>
</dbReference>
<dbReference type="Pfam" id="PF05683">
    <property type="entry name" value="Fumerase_C"/>
    <property type="match status" value="1"/>
</dbReference>
<dbReference type="PANTHER" id="PTHR43351:SF2">
    <property type="entry name" value="L(+)-TARTRATE DEHYDRATASE SUBUNIT BETA-RELATED"/>
    <property type="match status" value="1"/>
</dbReference>
<dbReference type="OrthoDB" id="9798978at2"/>
<organism evidence="4 5">
    <name type="scientific">Alkalithermobacter paradoxus</name>
    <dbReference type="NCBI Taxonomy" id="29349"/>
    <lineage>
        <taxon>Bacteria</taxon>
        <taxon>Bacillati</taxon>
        <taxon>Bacillota</taxon>
        <taxon>Clostridia</taxon>
        <taxon>Peptostreptococcales</taxon>
        <taxon>Tepidibacteraceae</taxon>
        <taxon>Alkalithermobacter</taxon>
    </lineage>
</organism>
<dbReference type="RefSeq" id="WP_079412398.1">
    <property type="nucleotide sequence ID" value="NZ_MZGW01000004.1"/>
</dbReference>
<dbReference type="STRING" id="29349.CLOTH_13730"/>
<gene>
    <name evidence="4" type="primary">fumB</name>
    <name evidence="4" type="ORF">CLOTH_13730</name>
</gene>
<dbReference type="InterPro" id="IPR004647">
    <property type="entry name" value="Fe-S_hydro-lyase_TtdB-typ_cat"/>
</dbReference>
<keyword evidence="5" id="KW-1185">Reference proteome</keyword>
<evidence type="ECO:0000313" key="4">
    <source>
        <dbReference type="EMBL" id="OPJ55614.1"/>
    </source>
</evidence>
<dbReference type="EC" id="4.2.1.2" evidence="4"/>
<accession>A0A1V4I6S5</accession>
<dbReference type="InterPro" id="IPR036660">
    <property type="entry name" value="Fe-S_hydroAse_TtdB_cat_sf"/>
</dbReference>
<evidence type="ECO:0000259" key="3">
    <source>
        <dbReference type="Pfam" id="PF05683"/>
    </source>
</evidence>
<dbReference type="NCBIfam" id="TIGR00723">
    <property type="entry name" value="ttdB_fumA_fumB"/>
    <property type="match status" value="1"/>
</dbReference>
<evidence type="ECO:0000256" key="2">
    <source>
        <dbReference type="ARBA" id="ARBA00023239"/>
    </source>
</evidence>
<dbReference type="EMBL" id="MZGW01000004">
    <property type="protein sequence ID" value="OPJ55614.1"/>
    <property type="molecule type" value="Genomic_DNA"/>
</dbReference>